<name>A0ABP7LQF6_9ACTN</name>
<dbReference type="RefSeq" id="WP_345554420.1">
    <property type="nucleotide sequence ID" value="NZ_BAAAZA010000061.1"/>
</dbReference>
<feature type="domain" description="NACHT" evidence="2">
    <location>
        <begin position="233"/>
        <end position="403"/>
    </location>
</feature>
<feature type="compositionally biased region" description="Basic and acidic residues" evidence="1">
    <location>
        <begin position="988"/>
        <end position="998"/>
    </location>
</feature>
<evidence type="ECO:0000313" key="4">
    <source>
        <dbReference type="Proteomes" id="UP001501563"/>
    </source>
</evidence>
<dbReference type="InterPro" id="IPR027417">
    <property type="entry name" value="P-loop_NTPase"/>
</dbReference>
<keyword evidence="4" id="KW-1185">Reference proteome</keyword>
<feature type="region of interest" description="Disordered" evidence="1">
    <location>
        <begin position="165"/>
        <end position="216"/>
    </location>
</feature>
<feature type="region of interest" description="Disordered" evidence="1">
    <location>
        <begin position="979"/>
        <end position="998"/>
    </location>
</feature>
<evidence type="ECO:0000259" key="2">
    <source>
        <dbReference type="Pfam" id="PF05729"/>
    </source>
</evidence>
<accession>A0ABP7LQF6</accession>
<feature type="compositionally biased region" description="Basic and acidic residues" evidence="1">
    <location>
        <begin position="45"/>
        <end position="56"/>
    </location>
</feature>
<dbReference type="Pfam" id="PF05729">
    <property type="entry name" value="NACHT"/>
    <property type="match status" value="1"/>
</dbReference>
<dbReference type="PANTHER" id="PTHR46844">
    <property type="entry name" value="SLR5058 PROTEIN"/>
    <property type="match status" value="1"/>
</dbReference>
<comment type="caution">
    <text evidence="3">The sequence shown here is derived from an EMBL/GenBank/DDBJ whole genome shotgun (WGS) entry which is preliminary data.</text>
</comment>
<organism evidence="3 4">
    <name type="scientific">Streptomyces lannensis</name>
    <dbReference type="NCBI Taxonomy" id="766498"/>
    <lineage>
        <taxon>Bacteria</taxon>
        <taxon>Bacillati</taxon>
        <taxon>Actinomycetota</taxon>
        <taxon>Actinomycetes</taxon>
        <taxon>Kitasatosporales</taxon>
        <taxon>Streptomycetaceae</taxon>
        <taxon>Streptomyces</taxon>
    </lineage>
</organism>
<sequence>MEEPAGRQALAEQLGLLQAELRRRGKTRKAAVEEANSRRRAAAGRPKDVPWPRREGGADLSFQAVNDWFPKQKGSKETSVPQDFEALWSVVGVMLEWTGPLRDRPSADRLRHRWNKLHEDTQRGAALDEAVRGYLEAARKAAEQHPYPGLPGQMGPPSLAEVYVRQRSRPTARDEHAPPRDGPVAGGYLRQRSRPTARDGHAPPRDGSAAGGSETGLAVPAEPAEAVFRTADRVCVLIAGPGVGKSTLLRTRLRDAAGEWLDRTQTAGKSSWSVPVWVSARALAGEETQVPDALAAATRKLSRYGRHPELARARFLERPCTGTYWQVLVDGLDELPNTDERRAVLQKLANAVMQDPPLYRCVVATRPLTENELDVLGDAAPHYELQPFTNDDLHTYVEKYFSTRWPQEEATRRAHQFTSAFRDASLTELARTPLMAFMLCQLYLAKPERPLPDGRTAVYEAFTDLLYEKNESKRVVDSHEAAIKHLVEGFQSPRARKEADTAARQVHEQLPELIDYLAHQWLTGHQNPAAAALASHQAVRRPGKVHPERWDGFLEDLLRHTGLLVHHADGIGFPHQTFLEYHAARHATRDEQARAELLDDLFPPRQQLQVPAPEPSYLGFVLDALLACPALAAETITRIETLTRLGREHTCSFLVEQVALRTNLPPTPTARQLSKFADDSTLGGFDRVRAAEGLARVDGYRDTGADRLAAFADDSALGGFDRVRAAECLARVDGYRDGGAQLLAQLVGDSALGGFDRVRAAECLAGVDGYRDTGADRLAAFADDSALGGFDRVQAARGLARVDGYRDTGADRLAALADDSALGGFDRVRAAECLARVDGYRDGGAQLLAQLVGDSALGGFDRVRAAECLARVDGYRDGGAQLLAQLVGDSTLDGTNRVSAARGLAGVGGYRDGGAQLLAQLVGDSTLDGTNRVSAAVKLTGVGGYWKTGTQLLAELASDPTLGGVDRMSAALARARVDTRNPPRTALTKRETRPFGGW</sequence>
<dbReference type="PANTHER" id="PTHR46844:SF1">
    <property type="entry name" value="SLR5058 PROTEIN"/>
    <property type="match status" value="1"/>
</dbReference>
<protein>
    <submittedName>
        <fullName evidence="3">HEAT repeat domain-containing protein</fullName>
    </submittedName>
</protein>
<gene>
    <name evidence="3" type="ORF">GCM10022207_88710</name>
</gene>
<feature type="region of interest" description="Disordered" evidence="1">
    <location>
        <begin position="24"/>
        <end position="56"/>
    </location>
</feature>
<evidence type="ECO:0000256" key="1">
    <source>
        <dbReference type="SAM" id="MobiDB-lite"/>
    </source>
</evidence>
<dbReference type="Proteomes" id="UP001501563">
    <property type="component" value="Unassembled WGS sequence"/>
</dbReference>
<proteinExistence type="predicted"/>
<dbReference type="EMBL" id="BAAAZA010000061">
    <property type="protein sequence ID" value="GAA3905658.1"/>
    <property type="molecule type" value="Genomic_DNA"/>
</dbReference>
<dbReference type="Gene3D" id="3.40.50.300">
    <property type="entry name" value="P-loop containing nucleotide triphosphate hydrolases"/>
    <property type="match status" value="1"/>
</dbReference>
<reference evidence="4" key="1">
    <citation type="journal article" date="2019" name="Int. J. Syst. Evol. Microbiol.">
        <title>The Global Catalogue of Microorganisms (GCM) 10K type strain sequencing project: providing services to taxonomists for standard genome sequencing and annotation.</title>
        <authorList>
            <consortium name="The Broad Institute Genomics Platform"/>
            <consortium name="The Broad Institute Genome Sequencing Center for Infectious Disease"/>
            <person name="Wu L."/>
            <person name="Ma J."/>
        </authorList>
    </citation>
    <scope>NUCLEOTIDE SEQUENCE [LARGE SCALE GENOMIC DNA]</scope>
    <source>
        <strain evidence="4">JCM 16578</strain>
    </source>
</reference>
<dbReference type="InterPro" id="IPR007111">
    <property type="entry name" value="NACHT_NTPase"/>
</dbReference>
<evidence type="ECO:0000313" key="3">
    <source>
        <dbReference type="EMBL" id="GAA3905658.1"/>
    </source>
</evidence>